<dbReference type="Gramene" id="PAN23745">
    <property type="protein sequence ID" value="PAN23745"/>
    <property type="gene ID" value="PAHAL_4G113500"/>
</dbReference>
<sequence>MSVLRGADQQRSFLVSEGASCILLQKNVWGWIFTTFAENAGCSHCLLLKVQLKHYSKPLLPRGSDREMFVIRRLLLDLFGS</sequence>
<dbReference type="Proteomes" id="UP000243499">
    <property type="component" value="Chromosome 4"/>
</dbReference>
<dbReference type="EMBL" id="CM008049">
    <property type="protein sequence ID" value="PAN23745.1"/>
    <property type="molecule type" value="Genomic_DNA"/>
</dbReference>
<reference evidence="1" key="1">
    <citation type="submission" date="2018-04" db="EMBL/GenBank/DDBJ databases">
        <title>WGS assembly of Panicum hallii.</title>
        <authorList>
            <person name="Lovell J."/>
            <person name="Jenkins J."/>
            <person name="Lowry D."/>
            <person name="Mamidi S."/>
            <person name="Sreedasyam A."/>
            <person name="Weng X."/>
            <person name="Barry K."/>
            <person name="Bonette J."/>
            <person name="Campitelli B."/>
            <person name="Daum C."/>
            <person name="Gordon S."/>
            <person name="Gould B."/>
            <person name="Lipzen A."/>
            <person name="Macqueen A."/>
            <person name="Palacio-Mejia J."/>
            <person name="Plott C."/>
            <person name="Shakirov E."/>
            <person name="Shu S."/>
            <person name="Yoshinaga Y."/>
            <person name="Zane M."/>
            <person name="Rokhsar D."/>
            <person name="Grimwood J."/>
            <person name="Schmutz J."/>
            <person name="Juenger T."/>
        </authorList>
    </citation>
    <scope>NUCLEOTIDE SEQUENCE [LARGE SCALE GENOMIC DNA]</scope>
    <source>
        <strain evidence="1">FIL2</strain>
    </source>
</reference>
<gene>
    <name evidence="1" type="ORF">PAHAL_4G113500</name>
</gene>
<proteinExistence type="predicted"/>
<protein>
    <submittedName>
        <fullName evidence="1">Uncharacterized protein</fullName>
    </submittedName>
</protein>
<organism evidence="1">
    <name type="scientific">Panicum hallii</name>
    <dbReference type="NCBI Taxonomy" id="206008"/>
    <lineage>
        <taxon>Eukaryota</taxon>
        <taxon>Viridiplantae</taxon>
        <taxon>Streptophyta</taxon>
        <taxon>Embryophyta</taxon>
        <taxon>Tracheophyta</taxon>
        <taxon>Spermatophyta</taxon>
        <taxon>Magnoliopsida</taxon>
        <taxon>Liliopsida</taxon>
        <taxon>Poales</taxon>
        <taxon>Poaceae</taxon>
        <taxon>PACMAD clade</taxon>
        <taxon>Panicoideae</taxon>
        <taxon>Panicodae</taxon>
        <taxon>Paniceae</taxon>
        <taxon>Panicinae</taxon>
        <taxon>Panicum</taxon>
        <taxon>Panicum sect. Panicum</taxon>
    </lineage>
</organism>
<dbReference type="AlphaFoldDB" id="A0A2S3HJ62"/>
<accession>A0A2S3HJ62</accession>
<evidence type="ECO:0000313" key="1">
    <source>
        <dbReference type="EMBL" id="PAN23745.1"/>
    </source>
</evidence>
<name>A0A2S3HJ62_9POAL</name>